<feature type="transmembrane region" description="Helical" evidence="6">
    <location>
        <begin position="300"/>
        <end position="320"/>
    </location>
</feature>
<evidence type="ECO:0000256" key="5">
    <source>
        <dbReference type="ARBA" id="ARBA00023136"/>
    </source>
</evidence>
<keyword evidence="5 6" id="KW-0472">Membrane</keyword>
<dbReference type="GO" id="GO:0016020">
    <property type="term" value="C:membrane"/>
    <property type="evidence" value="ECO:0007669"/>
    <property type="project" value="UniProtKB-SubCell"/>
</dbReference>
<feature type="transmembrane region" description="Helical" evidence="6">
    <location>
        <begin position="85"/>
        <end position="107"/>
    </location>
</feature>
<feature type="transmembrane region" description="Helical" evidence="6">
    <location>
        <begin position="273"/>
        <end position="293"/>
    </location>
</feature>
<feature type="transmembrane region" description="Helical" evidence="6">
    <location>
        <begin position="397"/>
        <end position="416"/>
    </location>
</feature>
<evidence type="ECO:0000313" key="8">
    <source>
        <dbReference type="Proteomes" id="UP000256328"/>
    </source>
</evidence>
<keyword evidence="8" id="KW-1185">Reference proteome</keyword>
<dbReference type="OrthoDB" id="2962993at2759"/>
<dbReference type="Proteomes" id="UP000256328">
    <property type="component" value="Unassembled WGS sequence"/>
</dbReference>
<dbReference type="Pfam" id="PF07690">
    <property type="entry name" value="MFS_1"/>
    <property type="match status" value="1"/>
</dbReference>
<accession>A0A3D8QET9</accession>
<evidence type="ECO:0000256" key="1">
    <source>
        <dbReference type="ARBA" id="ARBA00004141"/>
    </source>
</evidence>
<gene>
    <name evidence="7" type="ORF">BP5796_11827</name>
</gene>
<keyword evidence="4 6" id="KW-1133">Transmembrane helix</keyword>
<evidence type="ECO:0000256" key="4">
    <source>
        <dbReference type="ARBA" id="ARBA00022989"/>
    </source>
</evidence>
<evidence type="ECO:0000256" key="6">
    <source>
        <dbReference type="SAM" id="Phobius"/>
    </source>
</evidence>
<evidence type="ECO:0000313" key="7">
    <source>
        <dbReference type="EMBL" id="RDW60221.1"/>
    </source>
</evidence>
<organism evidence="7 8">
    <name type="scientific">Coleophoma crateriformis</name>
    <dbReference type="NCBI Taxonomy" id="565419"/>
    <lineage>
        <taxon>Eukaryota</taxon>
        <taxon>Fungi</taxon>
        <taxon>Dikarya</taxon>
        <taxon>Ascomycota</taxon>
        <taxon>Pezizomycotina</taxon>
        <taxon>Leotiomycetes</taxon>
        <taxon>Helotiales</taxon>
        <taxon>Dermateaceae</taxon>
        <taxon>Coleophoma</taxon>
    </lineage>
</organism>
<comment type="caution">
    <text evidence="7">The sequence shown here is derived from an EMBL/GenBank/DDBJ whole genome shotgun (WGS) entry which is preliminary data.</text>
</comment>
<dbReference type="AlphaFoldDB" id="A0A3D8QET9"/>
<feature type="transmembrane region" description="Helical" evidence="6">
    <location>
        <begin position="134"/>
        <end position="153"/>
    </location>
</feature>
<dbReference type="PANTHER" id="PTHR43791:SF24">
    <property type="entry name" value="NICOTINIC ACID PLASMA MEMBRANE TRANSPORTER"/>
    <property type="match status" value="1"/>
</dbReference>
<evidence type="ECO:0000256" key="2">
    <source>
        <dbReference type="ARBA" id="ARBA00022448"/>
    </source>
</evidence>
<feature type="transmembrane region" description="Helical" evidence="6">
    <location>
        <begin position="236"/>
        <end position="261"/>
    </location>
</feature>
<dbReference type="SUPFAM" id="SSF103473">
    <property type="entry name" value="MFS general substrate transporter"/>
    <property type="match status" value="1"/>
</dbReference>
<dbReference type="EMBL" id="PDLN01000019">
    <property type="protein sequence ID" value="RDW60221.1"/>
    <property type="molecule type" value="Genomic_DNA"/>
</dbReference>
<dbReference type="Gene3D" id="1.20.1250.20">
    <property type="entry name" value="MFS general substrate transporter like domains"/>
    <property type="match status" value="2"/>
</dbReference>
<protein>
    <submittedName>
        <fullName evidence="7">Major facilitator superfamily-containing protein</fullName>
    </submittedName>
</protein>
<name>A0A3D8QET9_9HELO</name>
<feature type="transmembrane region" description="Helical" evidence="6">
    <location>
        <begin position="326"/>
        <end position="349"/>
    </location>
</feature>
<keyword evidence="3 6" id="KW-0812">Transmembrane</keyword>
<dbReference type="InterPro" id="IPR036259">
    <property type="entry name" value="MFS_trans_sf"/>
</dbReference>
<evidence type="ECO:0000256" key="3">
    <source>
        <dbReference type="ARBA" id="ARBA00022692"/>
    </source>
</evidence>
<comment type="subcellular location">
    <subcellularLocation>
        <location evidence="1">Membrane</location>
        <topology evidence="1">Multi-pass membrane protein</topology>
    </subcellularLocation>
</comment>
<sequence length="451" mass="50729">MSIEKKDPLVFTDDASGTPTAEQVVDETEIYIDPKVEAKILRKIDIYLMPLLTVAFLSAYLDRSNIGNAATAGLLTDIHMSSQQLANAVLLFFASYVPFELPGSLLVKKVRASRLLPLFMTFYTPKEQGRRFSYLYLSVGLSGAFGGLFAYLLLKLDGQAGLAGWRWLFIIEGILSVGISLLLWAFMPDDFNSAKFLNDADKKIMALRHEKHARYMALNESFDRREVWKCFRDPKIYLSGLIQFLGDILSLGTSTFLPIIIKAFGFKTVETQLLTVPIYTWGIGIYIGMSFWSDKIQRRAYFMIPGAISVIIAYSLLLSVPMNLRGVLYFSLFFLNPGIYCMLGLNYVWMLNSQAGYFKRATAIGINMTMGNAAGLIIGQIFKDHTPEGRYVTGEAVSLGAACGCIVLITIMYFYLKRQNTTRDALTPEERQRWIDEGKTGDAHPDFRFIL</sequence>
<feature type="transmembrane region" description="Helical" evidence="6">
    <location>
        <begin position="44"/>
        <end position="61"/>
    </location>
</feature>
<dbReference type="PANTHER" id="PTHR43791">
    <property type="entry name" value="PERMEASE-RELATED"/>
    <property type="match status" value="1"/>
</dbReference>
<feature type="transmembrane region" description="Helical" evidence="6">
    <location>
        <begin position="165"/>
        <end position="186"/>
    </location>
</feature>
<feature type="transmembrane region" description="Helical" evidence="6">
    <location>
        <begin position="361"/>
        <end position="382"/>
    </location>
</feature>
<dbReference type="GO" id="GO:0022857">
    <property type="term" value="F:transmembrane transporter activity"/>
    <property type="evidence" value="ECO:0007669"/>
    <property type="project" value="InterPro"/>
</dbReference>
<reference evidence="7 8" key="1">
    <citation type="journal article" date="2018" name="IMA Fungus">
        <title>IMA Genome-F 9: Draft genome sequence of Annulohypoxylon stygium, Aspergillus mulundensis, Berkeleyomyces basicola (syn. Thielaviopsis basicola), Ceratocystis smalleyi, two Cercospora beticola strains, Coleophoma cylindrospora, Fusarium fracticaudum, Phialophora cf. hyalina, and Morchella septimelata.</title>
        <authorList>
            <person name="Wingfield B.D."/>
            <person name="Bills G.F."/>
            <person name="Dong Y."/>
            <person name="Huang W."/>
            <person name="Nel W.J."/>
            <person name="Swalarsk-Parry B.S."/>
            <person name="Vaghefi N."/>
            <person name="Wilken P.M."/>
            <person name="An Z."/>
            <person name="de Beer Z.W."/>
            <person name="De Vos L."/>
            <person name="Chen L."/>
            <person name="Duong T.A."/>
            <person name="Gao Y."/>
            <person name="Hammerbacher A."/>
            <person name="Kikkert J.R."/>
            <person name="Li Y."/>
            <person name="Li H."/>
            <person name="Li K."/>
            <person name="Li Q."/>
            <person name="Liu X."/>
            <person name="Ma X."/>
            <person name="Naidoo K."/>
            <person name="Pethybridge S.J."/>
            <person name="Sun J."/>
            <person name="Steenkamp E.T."/>
            <person name="van der Nest M.A."/>
            <person name="van Wyk S."/>
            <person name="Wingfield M.J."/>
            <person name="Xiong C."/>
            <person name="Yue Q."/>
            <person name="Zhang X."/>
        </authorList>
    </citation>
    <scope>NUCLEOTIDE SEQUENCE [LARGE SCALE GENOMIC DNA]</scope>
    <source>
        <strain evidence="7 8">BP5796</strain>
    </source>
</reference>
<dbReference type="InterPro" id="IPR011701">
    <property type="entry name" value="MFS"/>
</dbReference>
<proteinExistence type="predicted"/>
<keyword evidence="2" id="KW-0813">Transport</keyword>